<name>A0A673TFN6_SURSU</name>
<keyword evidence="6" id="KW-1185">Reference proteome</keyword>
<dbReference type="GO" id="GO:0005634">
    <property type="term" value="C:nucleus"/>
    <property type="evidence" value="ECO:0007669"/>
    <property type="project" value="UniProtKB-SubCell"/>
</dbReference>
<feature type="compositionally biased region" description="Low complexity" evidence="3">
    <location>
        <begin position="252"/>
        <end position="273"/>
    </location>
</feature>
<dbReference type="FunFam" id="1.10.4020.10:FF:000001">
    <property type="entry name" value="zinc finger protein 263 isoform X1"/>
    <property type="match status" value="1"/>
</dbReference>
<dbReference type="InterPro" id="IPR050916">
    <property type="entry name" value="SCAN-C2H2_zinc_finger"/>
</dbReference>
<reference evidence="5" key="2">
    <citation type="submission" date="2025-08" db="UniProtKB">
        <authorList>
            <consortium name="Ensembl"/>
        </authorList>
    </citation>
    <scope>IDENTIFICATION</scope>
</reference>
<dbReference type="PANTHER" id="PTHR45935:SF28">
    <property type="entry name" value="SCAN DOMAIN-CONTAINING PROTEIN 3"/>
    <property type="match status" value="1"/>
</dbReference>
<dbReference type="PROSITE" id="PS50804">
    <property type="entry name" value="SCAN_BOX"/>
    <property type="match status" value="1"/>
</dbReference>
<sequence>MTTESKKATAQNLQENSGLLIVKIEEEDFVWRQDTCFQRSDALTQELCRKLFRQFCYQDSPGPREALHRLRELCRQWLSPEIHTKEQILELLVLEQFLTILPAELQARVQEQHPESGEEVVAALEDLERGADDSVVQVPVFAHGQEILRGRVAPPGPVLGAQFRPVHPKALRDSSAPPALASGCKTQSRGASCPQSSRLAGTWVQTHAPLRGLVSTLNFDHVTDNTTTEGTPEASECGTGTVIFSLSEGRGPRAPRARGAAPRGHARPPQRGAWPREAGSGRRPPLESTPLPAGRPEGLCVP</sequence>
<dbReference type="Ensembl" id="ENSSSUT00005012242.1">
    <property type="protein sequence ID" value="ENSSSUP00005010678.1"/>
    <property type="gene ID" value="ENSSSUG00005006852.1"/>
</dbReference>
<keyword evidence="1 2" id="KW-0539">Nucleus</keyword>
<dbReference type="PANTHER" id="PTHR45935">
    <property type="entry name" value="PROTEIN ZBED8-RELATED"/>
    <property type="match status" value="1"/>
</dbReference>
<feature type="domain" description="SCAN box" evidence="4">
    <location>
        <begin position="49"/>
        <end position="129"/>
    </location>
</feature>
<evidence type="ECO:0000259" key="4">
    <source>
        <dbReference type="PROSITE" id="PS50804"/>
    </source>
</evidence>
<dbReference type="InterPro" id="IPR038269">
    <property type="entry name" value="SCAN_sf"/>
</dbReference>
<evidence type="ECO:0000313" key="6">
    <source>
        <dbReference type="Proteomes" id="UP000472268"/>
    </source>
</evidence>
<proteinExistence type="predicted"/>
<feature type="region of interest" description="Disordered" evidence="3">
    <location>
        <begin position="170"/>
        <end position="195"/>
    </location>
</feature>
<dbReference type="InterPro" id="IPR003309">
    <property type="entry name" value="SCAN_dom"/>
</dbReference>
<organism evidence="5 6">
    <name type="scientific">Suricata suricatta</name>
    <name type="common">Meerkat</name>
    <dbReference type="NCBI Taxonomy" id="37032"/>
    <lineage>
        <taxon>Eukaryota</taxon>
        <taxon>Metazoa</taxon>
        <taxon>Chordata</taxon>
        <taxon>Craniata</taxon>
        <taxon>Vertebrata</taxon>
        <taxon>Euteleostomi</taxon>
        <taxon>Mammalia</taxon>
        <taxon>Eutheria</taxon>
        <taxon>Laurasiatheria</taxon>
        <taxon>Carnivora</taxon>
        <taxon>Feliformia</taxon>
        <taxon>Herpestidae</taxon>
        <taxon>Suricata</taxon>
    </lineage>
</organism>
<protein>
    <submittedName>
        <fullName evidence="5">Zinc finger protein 165</fullName>
    </submittedName>
</protein>
<accession>A0A673TFN6</accession>
<gene>
    <name evidence="5" type="primary">ZNF165</name>
</gene>
<feature type="compositionally biased region" description="Polar residues" evidence="3">
    <location>
        <begin position="184"/>
        <end position="195"/>
    </location>
</feature>
<reference evidence="5 6" key="1">
    <citation type="submission" date="2019-05" db="EMBL/GenBank/DDBJ databases">
        <title>A Chromosome-scale Meerkat (S. suricatta) Genome Assembly.</title>
        <authorList>
            <person name="Dudchenko O."/>
            <person name="Lieberman Aiden E."/>
            <person name="Tung J."/>
            <person name="Barreiro L.B."/>
            <person name="Clutton-Brock T.H."/>
        </authorList>
    </citation>
    <scope>NUCLEOTIDE SEQUENCE [LARGE SCALE GENOMIC DNA]</scope>
</reference>
<dbReference type="AlphaFoldDB" id="A0A673TFN6"/>
<dbReference type="CDD" id="cd07936">
    <property type="entry name" value="SCAN"/>
    <property type="match status" value="1"/>
</dbReference>
<reference evidence="5" key="3">
    <citation type="submission" date="2025-09" db="UniProtKB">
        <authorList>
            <consortium name="Ensembl"/>
        </authorList>
    </citation>
    <scope>IDENTIFICATION</scope>
</reference>
<dbReference type="Proteomes" id="UP000472268">
    <property type="component" value="Chromosome 7"/>
</dbReference>
<feature type="region of interest" description="Disordered" evidence="3">
    <location>
        <begin position="245"/>
        <end position="302"/>
    </location>
</feature>
<dbReference type="Pfam" id="PF02023">
    <property type="entry name" value="SCAN"/>
    <property type="match status" value="1"/>
</dbReference>
<comment type="subcellular location">
    <subcellularLocation>
        <location evidence="2">Nucleus</location>
    </subcellularLocation>
</comment>
<dbReference type="Gene3D" id="1.10.4020.10">
    <property type="entry name" value="DNA breaking-rejoining enzymes"/>
    <property type="match status" value="1"/>
</dbReference>
<dbReference type="SMART" id="SM00431">
    <property type="entry name" value="SCAN"/>
    <property type="match status" value="1"/>
</dbReference>
<evidence type="ECO:0000256" key="2">
    <source>
        <dbReference type="PROSITE-ProRule" id="PRU00187"/>
    </source>
</evidence>
<evidence type="ECO:0000313" key="5">
    <source>
        <dbReference type="Ensembl" id="ENSSSUP00005010678.1"/>
    </source>
</evidence>
<evidence type="ECO:0000256" key="1">
    <source>
        <dbReference type="ARBA" id="ARBA00023242"/>
    </source>
</evidence>
<evidence type="ECO:0000256" key="3">
    <source>
        <dbReference type="SAM" id="MobiDB-lite"/>
    </source>
</evidence>
<dbReference type="SUPFAM" id="SSF47353">
    <property type="entry name" value="Retrovirus capsid dimerization domain-like"/>
    <property type="match status" value="1"/>
</dbReference>